<dbReference type="GO" id="GO:0042781">
    <property type="term" value="F:3'-tRNA processing endoribonuclease activity"/>
    <property type="evidence" value="ECO:0007669"/>
    <property type="project" value="TreeGrafter"/>
</dbReference>
<evidence type="ECO:0000256" key="4">
    <source>
        <dbReference type="ARBA" id="ARBA00022801"/>
    </source>
</evidence>
<keyword evidence="3 6" id="KW-0255">Endonuclease</keyword>
<keyword evidence="4 6" id="KW-0378">Hydrolase</keyword>
<evidence type="ECO:0000256" key="6">
    <source>
        <dbReference type="HAMAP-Rule" id="MF_00227"/>
    </source>
</evidence>
<dbReference type="PANTHER" id="PTHR33992:SF1">
    <property type="entry name" value="RIBONUCLEASE P PROTEIN COMPONENT"/>
    <property type="match status" value="1"/>
</dbReference>
<evidence type="ECO:0000256" key="7">
    <source>
        <dbReference type="NCBIfam" id="TIGR00188"/>
    </source>
</evidence>
<dbReference type="KEGG" id="aagg:ETAA8_30960"/>
<evidence type="ECO:0000313" key="8">
    <source>
        <dbReference type="EMBL" id="QDU28004.1"/>
    </source>
</evidence>
<dbReference type="PANTHER" id="PTHR33992">
    <property type="entry name" value="RIBONUCLEASE P PROTEIN COMPONENT"/>
    <property type="match status" value="1"/>
</dbReference>
<dbReference type="InterPro" id="IPR014721">
    <property type="entry name" value="Ribsml_uS5_D2-typ_fold_subgr"/>
</dbReference>
<dbReference type="SUPFAM" id="SSF54211">
    <property type="entry name" value="Ribosomal protein S5 domain 2-like"/>
    <property type="match status" value="1"/>
</dbReference>
<gene>
    <name evidence="6 8" type="primary">rnpA</name>
    <name evidence="8" type="ORF">ETAA8_30960</name>
</gene>
<evidence type="ECO:0000313" key="9">
    <source>
        <dbReference type="Proteomes" id="UP000315017"/>
    </source>
</evidence>
<dbReference type="HAMAP" id="MF_00227">
    <property type="entry name" value="RNase_P"/>
    <property type="match status" value="1"/>
</dbReference>
<comment type="subunit">
    <text evidence="6">Consists of a catalytic RNA component (M1 or rnpB) and a protein subunit.</text>
</comment>
<keyword evidence="2 6" id="KW-0540">Nuclease</keyword>
<dbReference type="EMBL" id="CP036274">
    <property type="protein sequence ID" value="QDU28004.1"/>
    <property type="molecule type" value="Genomic_DNA"/>
</dbReference>
<dbReference type="GO" id="GO:0001682">
    <property type="term" value="P:tRNA 5'-leader removal"/>
    <property type="evidence" value="ECO:0007669"/>
    <property type="project" value="UniProtKB-UniRule"/>
</dbReference>
<keyword evidence="5 6" id="KW-0694">RNA-binding</keyword>
<comment type="catalytic activity">
    <reaction evidence="6">
        <text>Endonucleolytic cleavage of RNA, removing 5'-extranucleotides from tRNA precursor.</text>
        <dbReference type="EC" id="3.1.26.5"/>
    </reaction>
</comment>
<dbReference type="AlphaFoldDB" id="A0A517YCP2"/>
<evidence type="ECO:0000256" key="1">
    <source>
        <dbReference type="ARBA" id="ARBA00022694"/>
    </source>
</evidence>
<protein>
    <recommendedName>
        <fullName evidence="6 7">Ribonuclease P protein component</fullName>
        <shortName evidence="6">RNase P protein</shortName>
        <shortName evidence="6">RNaseP protein</shortName>
        <ecNumber evidence="6 7">3.1.26.5</ecNumber>
    </recommendedName>
    <alternativeName>
        <fullName evidence="6">Protein C5</fullName>
    </alternativeName>
</protein>
<dbReference type="Pfam" id="PF00825">
    <property type="entry name" value="Ribonuclease_P"/>
    <property type="match status" value="1"/>
</dbReference>
<dbReference type="NCBIfam" id="TIGR00188">
    <property type="entry name" value="rnpA"/>
    <property type="match status" value="1"/>
</dbReference>
<dbReference type="GO" id="GO:0004526">
    <property type="term" value="F:ribonuclease P activity"/>
    <property type="evidence" value="ECO:0007669"/>
    <property type="project" value="UniProtKB-UniRule"/>
</dbReference>
<evidence type="ECO:0000256" key="5">
    <source>
        <dbReference type="ARBA" id="ARBA00022884"/>
    </source>
</evidence>
<dbReference type="EC" id="3.1.26.5" evidence="6 7"/>
<evidence type="ECO:0000256" key="2">
    <source>
        <dbReference type="ARBA" id="ARBA00022722"/>
    </source>
</evidence>
<comment type="similarity">
    <text evidence="6">Belongs to the RnpA family.</text>
</comment>
<keyword evidence="1 6" id="KW-0819">tRNA processing</keyword>
<name>A0A517YCP2_9BACT</name>
<dbReference type="InterPro" id="IPR000100">
    <property type="entry name" value="RNase_P"/>
</dbReference>
<evidence type="ECO:0000256" key="3">
    <source>
        <dbReference type="ARBA" id="ARBA00022759"/>
    </source>
</evidence>
<dbReference type="GO" id="GO:0000049">
    <property type="term" value="F:tRNA binding"/>
    <property type="evidence" value="ECO:0007669"/>
    <property type="project" value="UniProtKB-UniRule"/>
</dbReference>
<accession>A0A517YCP2</accession>
<keyword evidence="9" id="KW-1185">Reference proteome</keyword>
<dbReference type="Gene3D" id="3.30.230.10">
    <property type="match status" value="1"/>
</dbReference>
<sequence length="186" mass="20738">MIPKATTIATAAPLSPRRSSLMECPPLFDFASSYPSPRTACHLILVFGSADTIFPPGHMTDQSFPKSFHLRKQAEFDRVFASRAYAADDYLIVHGCVNDLAWSRLGLSVSKKSGNSPERNYWKRSIREAFRLSRSELPVGIDLVVRPQKGAQADSLTIQRSLPALVRRLAKRLKIPAANARQEDTR</sequence>
<dbReference type="Proteomes" id="UP000315017">
    <property type="component" value="Chromosome"/>
</dbReference>
<reference evidence="8 9" key="1">
    <citation type="submission" date="2019-02" db="EMBL/GenBank/DDBJ databases">
        <title>Deep-cultivation of Planctomycetes and their phenomic and genomic characterization uncovers novel biology.</title>
        <authorList>
            <person name="Wiegand S."/>
            <person name="Jogler M."/>
            <person name="Boedeker C."/>
            <person name="Pinto D."/>
            <person name="Vollmers J."/>
            <person name="Rivas-Marin E."/>
            <person name="Kohn T."/>
            <person name="Peeters S.H."/>
            <person name="Heuer A."/>
            <person name="Rast P."/>
            <person name="Oberbeckmann S."/>
            <person name="Bunk B."/>
            <person name="Jeske O."/>
            <person name="Meyerdierks A."/>
            <person name="Storesund J.E."/>
            <person name="Kallscheuer N."/>
            <person name="Luecker S."/>
            <person name="Lage O.M."/>
            <person name="Pohl T."/>
            <person name="Merkel B.J."/>
            <person name="Hornburger P."/>
            <person name="Mueller R.-W."/>
            <person name="Bruemmer F."/>
            <person name="Labrenz M."/>
            <person name="Spormann A.M."/>
            <person name="Op den Camp H."/>
            <person name="Overmann J."/>
            <person name="Amann R."/>
            <person name="Jetten M.S.M."/>
            <person name="Mascher T."/>
            <person name="Medema M.H."/>
            <person name="Devos D.P."/>
            <person name="Kaster A.-K."/>
            <person name="Ovreas L."/>
            <person name="Rohde M."/>
            <person name="Galperin M.Y."/>
            <person name="Jogler C."/>
        </authorList>
    </citation>
    <scope>NUCLEOTIDE SEQUENCE [LARGE SCALE GENOMIC DNA]</scope>
    <source>
        <strain evidence="8 9">ETA_A8</strain>
    </source>
</reference>
<proteinExistence type="inferred from homology"/>
<dbReference type="GO" id="GO:0030677">
    <property type="term" value="C:ribonuclease P complex"/>
    <property type="evidence" value="ECO:0007669"/>
    <property type="project" value="TreeGrafter"/>
</dbReference>
<dbReference type="InterPro" id="IPR020568">
    <property type="entry name" value="Ribosomal_Su5_D2-typ_SF"/>
</dbReference>
<organism evidence="8 9">
    <name type="scientific">Anatilimnocola aggregata</name>
    <dbReference type="NCBI Taxonomy" id="2528021"/>
    <lineage>
        <taxon>Bacteria</taxon>
        <taxon>Pseudomonadati</taxon>
        <taxon>Planctomycetota</taxon>
        <taxon>Planctomycetia</taxon>
        <taxon>Pirellulales</taxon>
        <taxon>Pirellulaceae</taxon>
        <taxon>Anatilimnocola</taxon>
    </lineage>
</organism>
<comment type="function">
    <text evidence="6">RNaseP catalyzes the removal of the 5'-leader sequence from pre-tRNA to produce the mature 5'-terminus. It can also cleave other RNA substrates such as 4.5S RNA. The protein component plays an auxiliary but essential role in vivo by binding to the 5'-leader sequence and broadening the substrate specificity of the ribozyme.</text>
</comment>